<accession>A0A517P668</accession>
<feature type="compositionally biased region" description="Basic and acidic residues" evidence="1">
    <location>
        <begin position="53"/>
        <end position="68"/>
    </location>
</feature>
<reference evidence="2 3" key="1">
    <citation type="submission" date="2019-02" db="EMBL/GenBank/DDBJ databases">
        <title>Deep-cultivation of Planctomycetes and their phenomic and genomic characterization uncovers novel biology.</title>
        <authorList>
            <person name="Wiegand S."/>
            <person name="Jogler M."/>
            <person name="Boedeker C."/>
            <person name="Pinto D."/>
            <person name="Vollmers J."/>
            <person name="Rivas-Marin E."/>
            <person name="Kohn T."/>
            <person name="Peeters S.H."/>
            <person name="Heuer A."/>
            <person name="Rast P."/>
            <person name="Oberbeckmann S."/>
            <person name="Bunk B."/>
            <person name="Jeske O."/>
            <person name="Meyerdierks A."/>
            <person name="Storesund J.E."/>
            <person name="Kallscheuer N."/>
            <person name="Luecker S."/>
            <person name="Lage O.M."/>
            <person name="Pohl T."/>
            <person name="Merkel B.J."/>
            <person name="Hornburger P."/>
            <person name="Mueller R.-W."/>
            <person name="Bruemmer F."/>
            <person name="Labrenz M."/>
            <person name="Spormann A.M."/>
            <person name="Op den Camp H."/>
            <person name="Overmann J."/>
            <person name="Amann R."/>
            <person name="Jetten M.S.M."/>
            <person name="Mascher T."/>
            <person name="Medema M.H."/>
            <person name="Devos D.P."/>
            <person name="Kaster A.-K."/>
            <person name="Ovreas L."/>
            <person name="Rohde M."/>
            <person name="Galperin M.Y."/>
            <person name="Jogler C."/>
        </authorList>
    </citation>
    <scope>NUCLEOTIDE SEQUENCE [LARGE SCALE GENOMIC DNA]</scope>
    <source>
        <strain evidence="2 3">CA12</strain>
    </source>
</reference>
<proteinExistence type="predicted"/>
<dbReference type="Proteomes" id="UP000318741">
    <property type="component" value="Chromosome"/>
</dbReference>
<feature type="region of interest" description="Disordered" evidence="1">
    <location>
        <begin position="46"/>
        <end position="72"/>
    </location>
</feature>
<evidence type="ECO:0000256" key="1">
    <source>
        <dbReference type="SAM" id="MobiDB-lite"/>
    </source>
</evidence>
<organism evidence="2 3">
    <name type="scientific">Alienimonas californiensis</name>
    <dbReference type="NCBI Taxonomy" id="2527989"/>
    <lineage>
        <taxon>Bacteria</taxon>
        <taxon>Pseudomonadati</taxon>
        <taxon>Planctomycetota</taxon>
        <taxon>Planctomycetia</taxon>
        <taxon>Planctomycetales</taxon>
        <taxon>Planctomycetaceae</taxon>
        <taxon>Alienimonas</taxon>
    </lineage>
</organism>
<gene>
    <name evidence="2" type="ORF">CA12_09610</name>
</gene>
<evidence type="ECO:0000313" key="3">
    <source>
        <dbReference type="Proteomes" id="UP000318741"/>
    </source>
</evidence>
<evidence type="ECO:0000313" key="2">
    <source>
        <dbReference type="EMBL" id="QDT14881.1"/>
    </source>
</evidence>
<dbReference type="KEGG" id="acaf:CA12_09610"/>
<dbReference type="AlphaFoldDB" id="A0A517P668"/>
<sequence length="211" mass="22980">MNTPPPVYTDEEKARERARRAAVRAALLDALPPPDAAVQGDHGSFRVELWPPRPERPADVAPPRDRWGHANPEGTWDAAKLVRLIETFAAARGPDFSKEEFLRWALLGCGTVNRYCGSWRAARVAAGLPPTPARRDRTTETLHRLLRTLHLNRARRTPLTADALARAAGVGRGPIERLGGVKHLRNLSHLWSARPAPPAGAAGVSPEPPAA</sequence>
<name>A0A517P668_9PLAN</name>
<protein>
    <submittedName>
        <fullName evidence="2">Uncharacterized protein</fullName>
    </submittedName>
</protein>
<dbReference type="EMBL" id="CP036265">
    <property type="protein sequence ID" value="QDT14881.1"/>
    <property type="molecule type" value="Genomic_DNA"/>
</dbReference>
<dbReference type="RefSeq" id="WP_145357733.1">
    <property type="nucleotide sequence ID" value="NZ_CP036265.1"/>
</dbReference>
<keyword evidence="3" id="KW-1185">Reference proteome</keyword>